<proteinExistence type="predicted"/>
<dbReference type="Proteomes" id="UP001153332">
    <property type="component" value="Unassembled WGS sequence"/>
</dbReference>
<protein>
    <submittedName>
        <fullName evidence="1">Uncharacterized protein</fullName>
    </submittedName>
</protein>
<reference evidence="1" key="1">
    <citation type="submission" date="2022-12" db="EMBL/GenBank/DDBJ databases">
        <title>Genome Sequence of Lasiodiplodia mahajangana.</title>
        <authorList>
            <person name="Buettner E."/>
        </authorList>
    </citation>
    <scope>NUCLEOTIDE SEQUENCE</scope>
    <source>
        <strain evidence="1">VT137</strain>
    </source>
</reference>
<dbReference type="EMBL" id="JAPUUL010000228">
    <property type="protein sequence ID" value="KAJ8131790.1"/>
    <property type="molecule type" value="Genomic_DNA"/>
</dbReference>
<accession>A0ACC2JWE9</accession>
<evidence type="ECO:0000313" key="2">
    <source>
        <dbReference type="Proteomes" id="UP001153332"/>
    </source>
</evidence>
<sequence length="869" mass="96906">MLAVEEPLDDDAWLEAQTVELVALSKKTNRAALLRRAKELSGGLECHVDDQDPLGRSRMGGMHVHLQLLFENGTSWLVRILRETHTSFNDEFSNKILLSECATLRWLESLDLPTPRLYDHGLRGDPQNEVGVAYMIMDELSGQPYNPATASQDQKLKVLGQWADVLYKLAQHPFDMIGSLQFSTDGEINVGPIASDRTGTLPCIGPFESARDYYRSWANAYLELIADGQLYSAYSVDAYLMFKLLEEQVKAGPWLEKWKDLNLGPFFLRHADDKGDHILIDDDFQITGIIDWSFARTVPAYEAFGPSLTSADTGNLFNGIPGLSEEDGILGQGLQHRGKPHCYFESDEIRRLLFGPGIGLDLTKDEALDVFRGLATTFHSAIPNWQEWRRTSLIKWMDDPQLATLLQAVPIPEIPRFATCSWAGCGRPAVRGQSCSTCMRHLCAVHRLPQHHKCVSVSLLDDAAWEMGINKEVEALLAQVDVEQLTRVASSLRQGKPCKFSPGKHLGDGSMMGCANYHAWIIFDDRVKWLARIPRITDFSDIPPDLVDYLIESEYATLKQLEFLGIPAPKAHGFGLSSDPDNLVKVGYILEDAMPGQPFYVHQATAEQKSHVYNQYADILIKIGRFTSKQACSLLPHKEKTKEASIASNRFLSLGKHGPFADPLDYFTSIADLHLDLIADGQLYPDYPKEAFLFYRLLRDRAAPALAAATASARGFFLKHVDDKGDHILVDEDYNITAIIDWQFARFVPACEAFGPSLFTADLGDLYNASIGLSADDRLLAKCLEQRGRGDLAEFASGSDLARRFQFGLATGLSKSEALGMIRAVLSLLGDDVSGVKMGDWTEKEWKEAVGDSRREKIEKLTVELEKKI</sequence>
<evidence type="ECO:0000313" key="1">
    <source>
        <dbReference type="EMBL" id="KAJ8131790.1"/>
    </source>
</evidence>
<gene>
    <name evidence="1" type="ORF">O1611_g1839</name>
</gene>
<name>A0ACC2JWE9_9PEZI</name>
<comment type="caution">
    <text evidence="1">The sequence shown here is derived from an EMBL/GenBank/DDBJ whole genome shotgun (WGS) entry which is preliminary data.</text>
</comment>
<organism evidence="1 2">
    <name type="scientific">Lasiodiplodia mahajangana</name>
    <dbReference type="NCBI Taxonomy" id="1108764"/>
    <lineage>
        <taxon>Eukaryota</taxon>
        <taxon>Fungi</taxon>
        <taxon>Dikarya</taxon>
        <taxon>Ascomycota</taxon>
        <taxon>Pezizomycotina</taxon>
        <taxon>Dothideomycetes</taxon>
        <taxon>Dothideomycetes incertae sedis</taxon>
        <taxon>Botryosphaeriales</taxon>
        <taxon>Botryosphaeriaceae</taxon>
        <taxon>Lasiodiplodia</taxon>
    </lineage>
</organism>
<keyword evidence="2" id="KW-1185">Reference proteome</keyword>